<protein>
    <submittedName>
        <fullName evidence="1">Uncharacterized protein</fullName>
    </submittedName>
</protein>
<gene>
    <name evidence="1" type="ordered locus">FsymDg_0153</name>
</gene>
<keyword evidence="2" id="KW-1185">Reference proteome</keyword>
<reference evidence="1 2" key="1">
    <citation type="submission" date="2011-05" db="EMBL/GenBank/DDBJ databases">
        <title>Complete sequence of chromosome of Frankia symbiont of Datisca glomerata.</title>
        <authorList>
            <consortium name="US DOE Joint Genome Institute"/>
            <person name="Lucas S."/>
            <person name="Han J."/>
            <person name="Lapidus A."/>
            <person name="Cheng J.-F."/>
            <person name="Goodwin L."/>
            <person name="Pitluck S."/>
            <person name="Peters L."/>
            <person name="Mikhailova N."/>
            <person name="Chertkov O."/>
            <person name="Teshima H."/>
            <person name="Han C."/>
            <person name="Tapia R."/>
            <person name="Land M."/>
            <person name="Hauser L."/>
            <person name="Kyrpides N."/>
            <person name="Ivanova N."/>
            <person name="Pagani I."/>
            <person name="Berry A."/>
            <person name="Pawlowski K."/>
            <person name="Persson T."/>
            <person name="Vanden Heuvel B."/>
            <person name="Benson D."/>
            <person name="Woyke T."/>
        </authorList>
    </citation>
    <scope>NUCLEOTIDE SEQUENCE [LARGE SCALE GENOMIC DNA]</scope>
    <source>
        <strain evidence="2">4085684</strain>
    </source>
</reference>
<accession>F8B1W7</accession>
<dbReference type="EMBL" id="CP002801">
    <property type="protein sequence ID" value="AEH07727.1"/>
    <property type="molecule type" value="Genomic_DNA"/>
</dbReference>
<dbReference type="RefSeq" id="WP_013871723.1">
    <property type="nucleotide sequence ID" value="NC_015656.1"/>
</dbReference>
<proteinExistence type="predicted"/>
<sequence length="55" mass="5986">MSEPGVVPWWDEEDYPAAEHDADCQAIDAAWAEPGENIPLEVVLAEFGDTDLLAS</sequence>
<name>F8B1W7_9ACTN</name>
<dbReference type="Proteomes" id="UP000001549">
    <property type="component" value="Chromosome"/>
</dbReference>
<evidence type="ECO:0000313" key="1">
    <source>
        <dbReference type="EMBL" id="AEH07727.1"/>
    </source>
</evidence>
<dbReference type="AlphaFoldDB" id="F8B1W7"/>
<dbReference type="HOGENOM" id="CLU_3025663_0_0_11"/>
<evidence type="ECO:0000313" key="2">
    <source>
        <dbReference type="Proteomes" id="UP000001549"/>
    </source>
</evidence>
<dbReference type="KEGG" id="fsy:FsymDg_0153"/>
<organism evidence="1 2">
    <name type="scientific">Candidatus Protofrankia datiscae</name>
    <dbReference type="NCBI Taxonomy" id="2716812"/>
    <lineage>
        <taxon>Bacteria</taxon>
        <taxon>Bacillati</taxon>
        <taxon>Actinomycetota</taxon>
        <taxon>Actinomycetes</taxon>
        <taxon>Frankiales</taxon>
        <taxon>Frankiaceae</taxon>
        <taxon>Protofrankia</taxon>
    </lineage>
</organism>